<gene>
    <name evidence="1" type="ORF">KIW84_024111</name>
</gene>
<dbReference type="AlphaFoldDB" id="A0A9D4YKM2"/>
<organism evidence="1 2">
    <name type="scientific">Pisum sativum</name>
    <name type="common">Garden pea</name>
    <name type="synonym">Lathyrus oleraceus</name>
    <dbReference type="NCBI Taxonomy" id="3888"/>
    <lineage>
        <taxon>Eukaryota</taxon>
        <taxon>Viridiplantae</taxon>
        <taxon>Streptophyta</taxon>
        <taxon>Embryophyta</taxon>
        <taxon>Tracheophyta</taxon>
        <taxon>Spermatophyta</taxon>
        <taxon>Magnoliopsida</taxon>
        <taxon>eudicotyledons</taxon>
        <taxon>Gunneridae</taxon>
        <taxon>Pentapetalae</taxon>
        <taxon>rosids</taxon>
        <taxon>fabids</taxon>
        <taxon>Fabales</taxon>
        <taxon>Fabaceae</taxon>
        <taxon>Papilionoideae</taxon>
        <taxon>50 kb inversion clade</taxon>
        <taxon>NPAAA clade</taxon>
        <taxon>Hologalegina</taxon>
        <taxon>IRL clade</taxon>
        <taxon>Fabeae</taxon>
        <taxon>Lathyrus</taxon>
    </lineage>
</organism>
<proteinExistence type="predicted"/>
<protein>
    <submittedName>
        <fullName evidence="1">Uncharacterized protein</fullName>
    </submittedName>
</protein>
<reference evidence="1 2" key="1">
    <citation type="journal article" date="2022" name="Nat. Genet.">
        <title>Improved pea reference genome and pan-genome highlight genomic features and evolutionary characteristics.</title>
        <authorList>
            <person name="Yang T."/>
            <person name="Liu R."/>
            <person name="Luo Y."/>
            <person name="Hu S."/>
            <person name="Wang D."/>
            <person name="Wang C."/>
            <person name="Pandey M.K."/>
            <person name="Ge S."/>
            <person name="Xu Q."/>
            <person name="Li N."/>
            <person name="Li G."/>
            <person name="Huang Y."/>
            <person name="Saxena R.K."/>
            <person name="Ji Y."/>
            <person name="Li M."/>
            <person name="Yan X."/>
            <person name="He Y."/>
            <person name="Liu Y."/>
            <person name="Wang X."/>
            <person name="Xiang C."/>
            <person name="Varshney R.K."/>
            <person name="Ding H."/>
            <person name="Gao S."/>
            <person name="Zong X."/>
        </authorList>
    </citation>
    <scope>NUCLEOTIDE SEQUENCE [LARGE SCALE GENOMIC DNA]</scope>
    <source>
        <strain evidence="1 2">cv. Zhongwan 6</strain>
    </source>
</reference>
<keyword evidence="2" id="KW-1185">Reference proteome</keyword>
<accession>A0A9D4YKM2</accession>
<evidence type="ECO:0000313" key="1">
    <source>
        <dbReference type="EMBL" id="KAI5438241.1"/>
    </source>
</evidence>
<dbReference type="Proteomes" id="UP001058974">
    <property type="component" value="Chromosome 2"/>
</dbReference>
<dbReference type="EMBL" id="JAMSHJ010000002">
    <property type="protein sequence ID" value="KAI5438241.1"/>
    <property type="molecule type" value="Genomic_DNA"/>
</dbReference>
<dbReference type="Gramene" id="Psat02G0411100-T1">
    <property type="protein sequence ID" value="KAI5438241.1"/>
    <property type="gene ID" value="KIW84_024111"/>
</dbReference>
<comment type="caution">
    <text evidence="1">The sequence shown here is derived from an EMBL/GenBank/DDBJ whole genome shotgun (WGS) entry which is preliminary data.</text>
</comment>
<sequence length="82" mass="9390">MINKGYVMLVYSDTGAASCTCTRLKYSLVTEYWIQPASSSEAFALNQYKTSHWQLSPFCSRWKLLVTVHHLPEDSEMNPIVD</sequence>
<evidence type="ECO:0000313" key="2">
    <source>
        <dbReference type="Proteomes" id="UP001058974"/>
    </source>
</evidence>
<name>A0A9D4YKM2_PEA</name>